<dbReference type="Pfam" id="PF14072">
    <property type="entry name" value="DndB"/>
    <property type="match status" value="1"/>
</dbReference>
<dbReference type="RefSeq" id="WP_272237333.1">
    <property type="nucleotide sequence ID" value="NZ_JAPFIQ010000024.1"/>
</dbReference>
<accession>A0ABT5GR57</accession>
<proteinExistence type="predicted"/>
<dbReference type="NCBIfam" id="TIGR03187">
    <property type="entry name" value="DGQHR"/>
    <property type="match status" value="1"/>
</dbReference>
<gene>
    <name evidence="1" type="ORF">OPW20_06720</name>
</gene>
<dbReference type="EMBL" id="JAPFIT010000011">
    <property type="protein sequence ID" value="MDC5739753.1"/>
    <property type="molecule type" value="Genomic_DNA"/>
</dbReference>
<keyword evidence="2" id="KW-1185">Reference proteome</keyword>
<evidence type="ECO:0000313" key="1">
    <source>
        <dbReference type="EMBL" id="MDC5739753.1"/>
    </source>
</evidence>
<name>A0ABT5GR57_9VIBR</name>
<sequence length="389" mass="44358">MNAKTDFQVTYTPNHALNGKDLEVVFFVGNEGINKFGFRTLEGILLTKELAEHFKNEEGSDKIPAHLKRQRDLEKSRSEPLQDYFRTRDNTVLPGLAICLSHLKDEEEIIVGNRKMIKAVIPADCDRHIADGQNRNELFQVLLTEMPELATQTLSVKFLVSDTDTLEPVTEQIKQLFSDYHYNQRKPTTSQNLYFDSSKPYSRLLRRFLDLEVNQFTLWDLISVSGKLTNGQLFILKQLQDFLNIASASTAAKINALLTKNPEMADQLFNMLKPALTSVLNAMPIGESDPENDPMYSKAIYFYGCAWVCRSIIEEGMSNGTAPDWTALERLKTLPLLNMKDSWWTQAGVVQKLQLDNAKEPKYRMQKGSEKLMGRRLCKVCGIYPCDEI</sequence>
<comment type="caution">
    <text evidence="1">The sequence shown here is derived from an EMBL/GenBank/DDBJ whole genome shotgun (WGS) entry which is preliminary data.</text>
</comment>
<dbReference type="InterPro" id="IPR017601">
    <property type="entry name" value="DGQHR-contain_dom"/>
</dbReference>
<reference evidence="1" key="1">
    <citation type="submission" date="2022-11" db="EMBL/GenBank/DDBJ databases">
        <title>Role of the vibriolysin VemA secreted by the emergent pathogen Vibrio europaeus in the colonization of Manila clam mucus.</title>
        <authorList>
            <person name="Martinez C."/>
            <person name="Rodriguez S."/>
            <person name="Vences A."/>
            <person name="Barja J.L."/>
            <person name="Toranzo A.E."/>
            <person name="Dubert J."/>
        </authorList>
    </citation>
    <scope>NUCLEOTIDE SEQUENCE</scope>
    <source>
        <strain evidence="1">3454</strain>
    </source>
</reference>
<evidence type="ECO:0000313" key="2">
    <source>
        <dbReference type="Proteomes" id="UP001150001"/>
    </source>
</evidence>
<dbReference type="InterPro" id="IPR017642">
    <property type="entry name" value="DNA_S_mod_DndB"/>
</dbReference>
<protein>
    <submittedName>
        <fullName evidence="1">DGQHR domain-containing protein</fullName>
    </submittedName>
</protein>
<organism evidence="1 2">
    <name type="scientific">Vibrio europaeus</name>
    <dbReference type="NCBI Taxonomy" id="300876"/>
    <lineage>
        <taxon>Bacteria</taxon>
        <taxon>Pseudomonadati</taxon>
        <taxon>Pseudomonadota</taxon>
        <taxon>Gammaproteobacteria</taxon>
        <taxon>Vibrionales</taxon>
        <taxon>Vibrionaceae</taxon>
        <taxon>Vibrio</taxon>
        <taxon>Vibrio oreintalis group</taxon>
    </lineage>
</organism>
<dbReference type="Proteomes" id="UP001150001">
    <property type="component" value="Unassembled WGS sequence"/>
</dbReference>